<dbReference type="GO" id="GO:0031267">
    <property type="term" value="F:small GTPase binding"/>
    <property type="evidence" value="ECO:0007669"/>
    <property type="project" value="InterPro"/>
</dbReference>
<name>A0A8B9L8S0_ASTMX</name>
<dbReference type="Gene3D" id="2.60.40.150">
    <property type="entry name" value="C2 domain"/>
    <property type="match status" value="1"/>
</dbReference>
<feature type="compositionally biased region" description="Polar residues" evidence="6">
    <location>
        <begin position="269"/>
        <end position="278"/>
    </location>
</feature>
<dbReference type="PROSITE" id="PS50004">
    <property type="entry name" value="C2"/>
    <property type="match status" value="1"/>
</dbReference>
<feature type="compositionally biased region" description="Polar residues" evidence="6">
    <location>
        <begin position="305"/>
        <end position="314"/>
    </location>
</feature>
<evidence type="ECO:0000256" key="4">
    <source>
        <dbReference type="ARBA" id="ARBA00022753"/>
    </source>
</evidence>
<evidence type="ECO:0000256" key="2">
    <source>
        <dbReference type="ARBA" id="ARBA00022448"/>
    </source>
</evidence>
<dbReference type="InterPro" id="IPR019018">
    <property type="entry name" value="Rab-bd_FIP-RBD"/>
</dbReference>
<dbReference type="PANTHER" id="PTHR15746">
    <property type="entry name" value="RAB11-RELATED"/>
    <property type="match status" value="1"/>
</dbReference>
<dbReference type="Proteomes" id="UP000752171">
    <property type="component" value="Unassembled WGS sequence"/>
</dbReference>
<feature type="compositionally biased region" description="Basic and acidic residues" evidence="6">
    <location>
        <begin position="149"/>
        <end position="163"/>
    </location>
</feature>
<accession>A0A8B9L8S0</accession>
<keyword evidence="3" id="KW-0597">Phosphoprotein</keyword>
<dbReference type="EMBL" id="JAICCE010000020">
    <property type="protein sequence ID" value="KAG9263404.1"/>
    <property type="molecule type" value="Genomic_DNA"/>
</dbReference>
<evidence type="ECO:0000256" key="6">
    <source>
        <dbReference type="SAM" id="MobiDB-lite"/>
    </source>
</evidence>
<feature type="region of interest" description="Disordered" evidence="6">
    <location>
        <begin position="1127"/>
        <end position="1297"/>
    </location>
</feature>
<dbReference type="Pfam" id="PF09457">
    <property type="entry name" value="RBD-FIP"/>
    <property type="match status" value="1"/>
</dbReference>
<dbReference type="Proteomes" id="UP000694621">
    <property type="component" value="Unplaced"/>
</dbReference>
<dbReference type="Gene3D" id="1.20.5.2440">
    <property type="match status" value="1"/>
</dbReference>
<protein>
    <submittedName>
        <fullName evidence="10">RAB11 family interacting protein 2</fullName>
    </submittedName>
    <submittedName>
        <fullName evidence="9">Stress response protein nst1 isoform X1</fullName>
    </submittedName>
</protein>
<sequence>MSLADQQWLTARAKVSVLQARGLRIKGKEGAHALLQVGAQRFSTVKAQQQRADPVWDGQEAAFELTGFPENSADLRVQVLQRALVGPDKVLGHVDIDLGELYSDKTRDKIQWFKLLGKPGKPEKERGEIQLEIQFLKGSMSASMFDLSGPDKSRSKMGKLKDKLRGKKKEGLSDSASAIVPSITQILTDSEGEEGEELASPEKKKKIKLKSLFAPKSGLRRDSSQSMSTLSSFPERDSAIASSTSSGLNAESPEGKKKFKFLTHRRTGSSDSKNSQSAFKHEAPPQVSINGSHVYREEEPENKGSALSLTSSGHGSMEELRREREERERMEEERIRVEREEEERKRKEKEAAEQRQKIEAEKERMRLEREKEEQRKKAEEERKRKQREAEEQQRKIEEERQRKEREAEEQRKVEEQKERMRLEREKEEQERKRKEREAEEQRQKIEEEKERIRLQRVKEEEQMRKTEKERQRKEREAEEQRMVDKQKEIMRLEREKEEKDRSRKEKEAVEQRQKIEEEKERMRLEREAEEKRRKIEEERQKREREAEEQRRKIQEEKEIMRLEREKEEQEKKRKEREAEEQRAEKERKRFELEKEEKKKLEEEKQRKEREAEEQRRKIEEEEKARQITEEKERNRKEEENKKRQEAERLAEEKKAREEEERRRKRVAEEEEAEKQKRICEEEERKEKERIRLEEERKNLEMEERKKREREVKEAEQDLRPVPKARTGKVSTASKPQEETLSEAESSNNPFETSEPEEPPSSNPFEEPNSPQPPASVRSARVSAVKPSTSLSRTISQPPVVNTNPFFDNCDDSFDGSLENFDSIERSTERSGKKGHAPLPPQNKLEMPKSIANSGDILLEETKPCSPLKEVSRRPAPQPPGGLKKTTEDPDRHHQCPTTLGQEWDPLEGPERPQSHGQERKPLVGPENPQLSKVISKDELKAWCIQSMKLGKGQNSSPQKADPIHNQAPTHQLATYSGHRDFSTSQNQSSKKPADANPFTGDGPVPVPSRHNKGPAPAKPSSQKTLSEDESSNICSSPKRPSVELAPLENELSSKDTTAEPLKTINLDNLPRQEKVEEHLNKIDEPECLQWSSPSSVSQDVLSQEFFVSKSDGLPNLDSLSREALARAEVAKKKSQAPLPPAKPKRIGDPGNQLPSVSASKSKVDLEFLPQSQRNKNFQDQPKDTTPTTTSSSTPLAAKSEMKKVGVSMPADSGPGSGSKSLPLARVVPTDVQSSAGDLKGAGGASASVIRPHAVKPLSAIADKQPDLRETSTSKAAGGTDNTQPKPEAAETGGKGPYSQLTRAELVSLVVRQQDQLSQRDRRIGELELYIDSLLVRVMEEQPSILMSLSSQKKTV</sequence>
<reference evidence="10" key="2">
    <citation type="submission" date="2025-05" db="UniProtKB">
        <authorList>
            <consortium name="Ensembl"/>
        </authorList>
    </citation>
    <scope>IDENTIFICATION</scope>
</reference>
<evidence type="ECO:0000256" key="5">
    <source>
        <dbReference type="ARBA" id="ARBA00022927"/>
    </source>
</evidence>
<feature type="compositionally biased region" description="Basic residues" evidence="6">
    <location>
        <begin position="257"/>
        <end position="267"/>
    </location>
</feature>
<dbReference type="Ensembl" id="ENSAMXT00005052903.1">
    <property type="protein sequence ID" value="ENSAMXP00005048773.1"/>
    <property type="gene ID" value="ENSAMXG00005022290.1"/>
</dbReference>
<evidence type="ECO:0000313" key="9">
    <source>
        <dbReference type="EMBL" id="KAG9263404.1"/>
    </source>
</evidence>
<feature type="compositionally biased region" description="Basic and acidic residues" evidence="6">
    <location>
        <begin position="822"/>
        <end position="831"/>
    </location>
</feature>
<evidence type="ECO:0000256" key="3">
    <source>
        <dbReference type="ARBA" id="ARBA00022553"/>
    </source>
</evidence>
<dbReference type="InterPro" id="IPR037245">
    <property type="entry name" value="FIP-RBD_C_sf"/>
</dbReference>
<organism evidence="10 11">
    <name type="scientific">Astyanax mexicanus</name>
    <name type="common">Blind cave fish</name>
    <name type="synonym">Astyanax fasciatus mexicanus</name>
    <dbReference type="NCBI Taxonomy" id="7994"/>
    <lineage>
        <taxon>Eukaryota</taxon>
        <taxon>Metazoa</taxon>
        <taxon>Chordata</taxon>
        <taxon>Craniata</taxon>
        <taxon>Vertebrata</taxon>
        <taxon>Euteleostomi</taxon>
        <taxon>Actinopterygii</taxon>
        <taxon>Neopterygii</taxon>
        <taxon>Teleostei</taxon>
        <taxon>Ostariophysi</taxon>
        <taxon>Characiformes</taxon>
        <taxon>Characoidei</taxon>
        <taxon>Acestrorhamphidae</taxon>
        <taxon>Acestrorhamphinae</taxon>
        <taxon>Astyanax</taxon>
    </lineage>
</organism>
<proteinExistence type="predicted"/>
<dbReference type="InterPro" id="IPR035892">
    <property type="entry name" value="C2_domain_sf"/>
</dbReference>
<evidence type="ECO:0000256" key="1">
    <source>
        <dbReference type="ARBA" id="ARBA00004172"/>
    </source>
</evidence>
<dbReference type="GO" id="GO:0055037">
    <property type="term" value="C:recycling endosome"/>
    <property type="evidence" value="ECO:0007669"/>
    <property type="project" value="UniProtKB-SubCell"/>
</dbReference>
<feature type="region of interest" description="Disordered" evidence="6">
    <location>
        <begin position="950"/>
        <end position="1071"/>
    </location>
</feature>
<keyword evidence="4" id="KW-0967">Endosome</keyword>
<gene>
    <name evidence="9" type="primary">RAB11FIP2</name>
    <name evidence="9" type="ORF">AMEX_G23434</name>
</gene>
<comment type="subcellular location">
    <subcellularLocation>
        <location evidence="1">Recycling endosome</location>
    </subcellularLocation>
</comment>
<dbReference type="InterPro" id="IPR000008">
    <property type="entry name" value="C2_dom"/>
</dbReference>
<keyword evidence="5" id="KW-0653">Protein transport</keyword>
<feature type="compositionally biased region" description="Polar residues" evidence="6">
    <location>
        <begin position="785"/>
        <end position="805"/>
    </location>
</feature>
<feature type="domain" description="C2" evidence="7">
    <location>
        <begin position="1"/>
        <end position="113"/>
    </location>
</feature>
<evidence type="ECO:0000313" key="12">
    <source>
        <dbReference type="Proteomes" id="UP000752171"/>
    </source>
</evidence>
<dbReference type="Pfam" id="PF00168">
    <property type="entry name" value="C2"/>
    <property type="match status" value="1"/>
</dbReference>
<feature type="compositionally biased region" description="Basic and acidic residues" evidence="6">
    <location>
        <begin position="884"/>
        <end position="893"/>
    </location>
</feature>
<feature type="compositionally biased region" description="Polar residues" evidence="6">
    <location>
        <begin position="1272"/>
        <end position="1284"/>
    </location>
</feature>
<keyword evidence="2" id="KW-0813">Transport</keyword>
<feature type="region of interest" description="Disordered" evidence="6">
    <location>
        <begin position="146"/>
        <end position="933"/>
    </location>
</feature>
<feature type="compositionally biased region" description="Low complexity" evidence="6">
    <location>
        <begin position="1184"/>
        <end position="1194"/>
    </location>
</feature>
<feature type="compositionally biased region" description="Basic and acidic residues" evidence="6">
    <location>
        <begin position="673"/>
        <end position="720"/>
    </location>
</feature>
<evidence type="ECO:0000259" key="7">
    <source>
        <dbReference type="PROSITE" id="PS50004"/>
    </source>
</evidence>
<dbReference type="SUPFAM" id="SSF49562">
    <property type="entry name" value="C2 domain (Calcium/lipid-binding domain, CaLB)"/>
    <property type="match status" value="1"/>
</dbReference>
<feature type="compositionally biased region" description="Polar residues" evidence="6">
    <location>
        <begin position="1169"/>
        <end position="1179"/>
    </location>
</feature>
<feature type="compositionally biased region" description="Polar residues" evidence="6">
    <location>
        <begin position="240"/>
        <end position="249"/>
    </location>
</feature>
<dbReference type="PANTHER" id="PTHR15746:SF25">
    <property type="entry name" value="CALPONIN HOMOLOGY DOMAIN-CONTAINING PROTEIN DDB_G0272472 ISOFORM X1"/>
    <property type="match status" value="1"/>
</dbReference>
<reference evidence="9 12" key="1">
    <citation type="submission" date="2021-07" db="EMBL/GenBank/DDBJ databases">
        <authorList>
            <person name="Imarazene B."/>
            <person name="Zahm M."/>
            <person name="Klopp C."/>
            <person name="Cabau C."/>
            <person name="Beille S."/>
            <person name="Jouanno E."/>
            <person name="Castinel A."/>
            <person name="Lluch J."/>
            <person name="Gil L."/>
            <person name="Kuchtly C."/>
            <person name="Lopez Roques C."/>
            <person name="Donnadieu C."/>
            <person name="Parrinello H."/>
            <person name="Journot L."/>
            <person name="Du K."/>
            <person name="Schartl M."/>
            <person name="Retaux S."/>
            <person name="Guiguen Y."/>
        </authorList>
    </citation>
    <scope>NUCLEOTIDE SEQUENCE [LARGE SCALE GENOMIC DNA]</scope>
    <source>
        <strain evidence="9">Pach_M1</strain>
        <tissue evidence="9">Testis</tissue>
    </source>
</reference>
<evidence type="ECO:0000313" key="10">
    <source>
        <dbReference type="Ensembl" id="ENSAMXP00005048773.1"/>
    </source>
</evidence>
<dbReference type="InterPro" id="IPR037789">
    <property type="entry name" value="FIP_classI"/>
</dbReference>
<dbReference type="OrthoDB" id="8956628at2759"/>
<feature type="compositionally biased region" description="Basic and acidic residues" evidence="6">
    <location>
        <begin position="316"/>
        <end position="661"/>
    </location>
</feature>
<dbReference type="SUPFAM" id="SSF144270">
    <property type="entry name" value="Eferin C-derminal domain-like"/>
    <property type="match status" value="1"/>
</dbReference>
<dbReference type="PROSITE" id="PS51511">
    <property type="entry name" value="FIP_RBD"/>
    <property type="match status" value="1"/>
</dbReference>
<dbReference type="GO" id="GO:0045055">
    <property type="term" value="P:regulated exocytosis"/>
    <property type="evidence" value="ECO:0007669"/>
    <property type="project" value="TreeGrafter"/>
</dbReference>
<dbReference type="GO" id="GO:0015031">
    <property type="term" value="P:protein transport"/>
    <property type="evidence" value="ECO:0007669"/>
    <property type="project" value="UniProtKB-KW"/>
</dbReference>
<feature type="compositionally biased region" description="Acidic residues" evidence="6">
    <location>
        <begin position="190"/>
        <end position="199"/>
    </location>
</feature>
<evidence type="ECO:0000259" key="8">
    <source>
        <dbReference type="PROSITE" id="PS51511"/>
    </source>
</evidence>
<feature type="compositionally biased region" description="Basic and acidic residues" evidence="6">
    <location>
        <begin position="908"/>
        <end position="921"/>
    </location>
</feature>
<evidence type="ECO:0000313" key="11">
    <source>
        <dbReference type="Proteomes" id="UP000694621"/>
    </source>
</evidence>
<feature type="domain" description="FIP-RBD" evidence="8">
    <location>
        <begin position="1286"/>
        <end position="1348"/>
    </location>
</feature>